<dbReference type="NCBIfam" id="NF003715">
    <property type="entry name" value="PRK05326.1-2"/>
    <property type="match status" value="1"/>
</dbReference>
<dbReference type="GO" id="GO:0006813">
    <property type="term" value="P:potassium ion transport"/>
    <property type="evidence" value="ECO:0007669"/>
    <property type="project" value="InterPro"/>
</dbReference>
<dbReference type="SUPFAM" id="SSF116726">
    <property type="entry name" value="TrkA C-terminal domain-like"/>
    <property type="match status" value="2"/>
</dbReference>
<sequence>MDFNLLLILCGGVLMICILCNKLSLRLGVPSLLLFILLGMVFGSDGLFRIPFENYAFAEKLCTAALIYIMFYGGFGTRWKQARPVAKGALLLSSLGVFLTAALTGVFCHWGLGMEWQESFLIGAVISSTDAASMFSILRSKKLALKENTDSLLELESGSNDPFSYMLTVMLLTMMAGQGSPETFAWMLVKQLMIGGLSGWLCAKVGIACLNRFDFATEGFDSIFVVGLVLLTYALCSYGGGNGYLCVYLAGILMGNASLRNKRSLVHFFDGVTGLMQIVIFFLLGLLAFPSQLPSVILPALLIMAFLTLVARPVAVCLLLKPFAGSWWQMVLVSAAGLRGASSIVFAIMVTVSPAYTRYDVFHVVFCLVLLSISLQGTLLPWIARKLEMIDTGADVLKTFNDYKDDPAIEMIQLDIRSGHAWIGQSVQSLKLPGDVLLAMIRRQNENLVPHGQTIIKQGDVVIAIAPAVTEPAQLELTEMLIEEGHSWQGRRIKDLKLPPALLIMMILRDETLMVPDGNTQIAAEDVLIIHQPSNTKKRIK</sequence>
<name>A0A6N7SC98_9FIRM</name>
<feature type="transmembrane region" description="Helical" evidence="9">
    <location>
        <begin position="327"/>
        <end position="349"/>
    </location>
</feature>
<evidence type="ECO:0000256" key="9">
    <source>
        <dbReference type="SAM" id="Phobius"/>
    </source>
</evidence>
<dbReference type="GO" id="GO:1902600">
    <property type="term" value="P:proton transmembrane transport"/>
    <property type="evidence" value="ECO:0007669"/>
    <property type="project" value="InterPro"/>
</dbReference>
<feature type="transmembrane region" description="Helical" evidence="9">
    <location>
        <begin position="215"/>
        <end position="235"/>
    </location>
</feature>
<keyword evidence="8 9" id="KW-0472">Membrane</keyword>
<accession>A0A6N7SC98</accession>
<dbReference type="EMBL" id="WKPJ01000038">
    <property type="protein sequence ID" value="MSA90946.1"/>
    <property type="molecule type" value="Genomic_DNA"/>
</dbReference>
<dbReference type="Gene3D" id="1.20.1530.20">
    <property type="match status" value="1"/>
</dbReference>
<dbReference type="EMBL" id="WKPI01000041">
    <property type="protein sequence ID" value="MSC34717.1"/>
    <property type="molecule type" value="Genomic_DNA"/>
</dbReference>
<organism evidence="11 13">
    <name type="scientific">Holdemania massiliensis</name>
    <dbReference type="NCBI Taxonomy" id="1468449"/>
    <lineage>
        <taxon>Bacteria</taxon>
        <taxon>Bacillati</taxon>
        <taxon>Bacillota</taxon>
        <taxon>Erysipelotrichia</taxon>
        <taxon>Erysipelotrichales</taxon>
        <taxon>Erysipelotrichaceae</taxon>
        <taxon>Holdemania</taxon>
    </lineage>
</organism>
<evidence type="ECO:0000313" key="13">
    <source>
        <dbReference type="Proteomes" id="UP000433575"/>
    </source>
</evidence>
<dbReference type="Pfam" id="PF00999">
    <property type="entry name" value="Na_H_Exchanger"/>
    <property type="match status" value="1"/>
</dbReference>
<evidence type="ECO:0000256" key="5">
    <source>
        <dbReference type="ARBA" id="ARBA00022692"/>
    </source>
</evidence>
<feature type="transmembrane region" description="Helical" evidence="9">
    <location>
        <begin position="183"/>
        <end position="203"/>
    </location>
</feature>
<keyword evidence="4" id="KW-1003">Cell membrane</keyword>
<feature type="transmembrane region" description="Helical" evidence="9">
    <location>
        <begin position="6"/>
        <end position="25"/>
    </location>
</feature>
<feature type="domain" description="RCK C-terminal" evidence="10">
    <location>
        <begin position="482"/>
        <end position="541"/>
    </location>
</feature>
<dbReference type="AlphaFoldDB" id="A0A6N7SC98"/>
<dbReference type="GO" id="GO:0005886">
    <property type="term" value="C:plasma membrane"/>
    <property type="evidence" value="ECO:0007669"/>
    <property type="project" value="UniProtKB-SubCell"/>
</dbReference>
<dbReference type="Proteomes" id="UP000433575">
    <property type="component" value="Unassembled WGS sequence"/>
</dbReference>
<feature type="transmembrane region" description="Helical" evidence="9">
    <location>
        <begin position="271"/>
        <end position="290"/>
    </location>
</feature>
<evidence type="ECO:0000256" key="1">
    <source>
        <dbReference type="ARBA" id="ARBA00004651"/>
    </source>
</evidence>
<dbReference type="InterPro" id="IPR038770">
    <property type="entry name" value="Na+/solute_symporter_sf"/>
</dbReference>
<evidence type="ECO:0000313" key="11">
    <source>
        <dbReference type="EMBL" id="MSA90946.1"/>
    </source>
</evidence>
<dbReference type="Gene3D" id="3.30.70.1450">
    <property type="entry name" value="Regulator of K+ conductance, C-terminal domain"/>
    <property type="match status" value="2"/>
</dbReference>
<feature type="transmembrane region" description="Helical" evidence="9">
    <location>
        <begin position="296"/>
        <end position="320"/>
    </location>
</feature>
<feature type="transmembrane region" description="Helical" evidence="9">
    <location>
        <begin position="89"/>
        <end position="113"/>
    </location>
</feature>
<keyword evidence="14" id="KW-1185">Reference proteome</keyword>
<dbReference type="PANTHER" id="PTHR32507">
    <property type="entry name" value="NA(+)/H(+) ANTIPORTER 1"/>
    <property type="match status" value="1"/>
</dbReference>
<keyword evidence="3" id="KW-0050">Antiport</keyword>
<feature type="transmembrane region" description="Helical" evidence="9">
    <location>
        <begin position="32"/>
        <end position="51"/>
    </location>
</feature>
<keyword evidence="5 9" id="KW-0812">Transmembrane</keyword>
<keyword evidence="2" id="KW-0813">Transport</keyword>
<evidence type="ECO:0000259" key="10">
    <source>
        <dbReference type="PROSITE" id="PS51202"/>
    </source>
</evidence>
<evidence type="ECO:0000313" key="12">
    <source>
        <dbReference type="EMBL" id="MSC34717.1"/>
    </source>
</evidence>
<dbReference type="PANTHER" id="PTHR32507:SF7">
    <property type="entry name" value="K(+)_H(+) ANTIPORTER NHAP2"/>
    <property type="match status" value="1"/>
</dbReference>
<gene>
    <name evidence="12" type="ORF">GKD88_16435</name>
    <name evidence="11" type="ORF">GKE08_16555</name>
</gene>
<comment type="caution">
    <text evidence="11">The sequence shown here is derived from an EMBL/GenBank/DDBJ whole genome shotgun (WGS) entry which is preliminary data.</text>
</comment>
<dbReference type="PROSITE" id="PS51202">
    <property type="entry name" value="RCK_C"/>
    <property type="match status" value="2"/>
</dbReference>
<dbReference type="NCBIfam" id="NF003716">
    <property type="entry name" value="PRK05326.1-3"/>
    <property type="match status" value="1"/>
</dbReference>
<comment type="subcellular location">
    <subcellularLocation>
        <location evidence="1">Cell membrane</location>
        <topology evidence="1">Multi-pass membrane protein</topology>
    </subcellularLocation>
</comment>
<dbReference type="GO" id="GO:0015297">
    <property type="term" value="F:antiporter activity"/>
    <property type="evidence" value="ECO:0007669"/>
    <property type="project" value="UniProtKB-KW"/>
</dbReference>
<protein>
    <submittedName>
        <fullName evidence="11">Potassium/proton antiporter</fullName>
    </submittedName>
</protein>
<dbReference type="Proteomes" id="UP000480929">
    <property type="component" value="Unassembled WGS sequence"/>
</dbReference>
<evidence type="ECO:0000256" key="6">
    <source>
        <dbReference type="ARBA" id="ARBA00022989"/>
    </source>
</evidence>
<feature type="domain" description="RCK C-terminal" evidence="10">
    <location>
        <begin position="398"/>
        <end position="480"/>
    </location>
</feature>
<evidence type="ECO:0000256" key="8">
    <source>
        <dbReference type="ARBA" id="ARBA00023136"/>
    </source>
</evidence>
<dbReference type="RefSeq" id="WP_279195371.1">
    <property type="nucleotide sequence ID" value="NZ_CALJPI010000314.1"/>
</dbReference>
<dbReference type="InterPro" id="IPR006153">
    <property type="entry name" value="Cation/H_exchanger_TM"/>
</dbReference>
<dbReference type="Pfam" id="PF02080">
    <property type="entry name" value="TrkA_C"/>
    <property type="match status" value="2"/>
</dbReference>
<evidence type="ECO:0000256" key="2">
    <source>
        <dbReference type="ARBA" id="ARBA00022448"/>
    </source>
</evidence>
<dbReference type="GO" id="GO:0008324">
    <property type="term" value="F:monoatomic cation transmembrane transporter activity"/>
    <property type="evidence" value="ECO:0007669"/>
    <property type="project" value="InterPro"/>
</dbReference>
<evidence type="ECO:0000313" key="14">
    <source>
        <dbReference type="Proteomes" id="UP000480929"/>
    </source>
</evidence>
<proteinExistence type="predicted"/>
<evidence type="ECO:0000256" key="4">
    <source>
        <dbReference type="ARBA" id="ARBA00022475"/>
    </source>
</evidence>
<dbReference type="InterPro" id="IPR036721">
    <property type="entry name" value="RCK_C_sf"/>
</dbReference>
<feature type="transmembrane region" description="Helical" evidence="9">
    <location>
        <begin position="361"/>
        <end position="383"/>
    </location>
</feature>
<evidence type="ECO:0000256" key="3">
    <source>
        <dbReference type="ARBA" id="ARBA00022449"/>
    </source>
</evidence>
<dbReference type="InterPro" id="IPR006037">
    <property type="entry name" value="RCK_C"/>
</dbReference>
<feature type="transmembrane region" description="Helical" evidence="9">
    <location>
        <begin position="57"/>
        <end position="77"/>
    </location>
</feature>
<keyword evidence="7" id="KW-0406">Ion transport</keyword>
<evidence type="ECO:0000256" key="7">
    <source>
        <dbReference type="ARBA" id="ARBA00023065"/>
    </source>
</evidence>
<keyword evidence="6 9" id="KW-1133">Transmembrane helix</keyword>
<reference evidence="13 14" key="1">
    <citation type="journal article" date="2019" name="Nat. Med.">
        <title>A library of human gut bacterial isolates paired with longitudinal multiomics data enables mechanistic microbiome research.</title>
        <authorList>
            <person name="Poyet M."/>
            <person name="Groussin M."/>
            <person name="Gibbons S.M."/>
            <person name="Avila-Pacheco J."/>
            <person name="Jiang X."/>
            <person name="Kearney S.M."/>
            <person name="Perrotta A.R."/>
            <person name="Berdy B."/>
            <person name="Zhao S."/>
            <person name="Lieberman T.D."/>
            <person name="Swanson P.K."/>
            <person name="Smith M."/>
            <person name="Roesemann S."/>
            <person name="Alexander J.E."/>
            <person name="Rich S.A."/>
            <person name="Livny J."/>
            <person name="Vlamakis H."/>
            <person name="Clish C."/>
            <person name="Bullock K."/>
            <person name="Deik A."/>
            <person name="Scott J."/>
            <person name="Pierce K.A."/>
            <person name="Xavier R.J."/>
            <person name="Alm E.J."/>
        </authorList>
    </citation>
    <scope>NUCLEOTIDE SEQUENCE [LARGE SCALE GENOMIC DNA]</scope>
    <source>
        <strain evidence="11 13">BIOML-A4</strain>
        <strain evidence="12 14">BIOML-A5</strain>
    </source>
</reference>